<dbReference type="EMBL" id="REGA01000005">
    <property type="protein sequence ID" value="RQG95453.1"/>
    <property type="molecule type" value="Genomic_DNA"/>
</dbReference>
<organism evidence="6 7">
    <name type="scientific">Natrarchaeobius chitinivorans</name>
    <dbReference type="NCBI Taxonomy" id="1679083"/>
    <lineage>
        <taxon>Archaea</taxon>
        <taxon>Methanobacteriati</taxon>
        <taxon>Methanobacteriota</taxon>
        <taxon>Stenosarchaea group</taxon>
        <taxon>Halobacteria</taxon>
        <taxon>Halobacteriales</taxon>
        <taxon>Natrialbaceae</taxon>
        <taxon>Natrarchaeobius</taxon>
    </lineage>
</organism>
<evidence type="ECO:0000256" key="4">
    <source>
        <dbReference type="ARBA" id="ARBA00022898"/>
    </source>
</evidence>
<dbReference type="Pfam" id="PF00155">
    <property type="entry name" value="Aminotran_1_2"/>
    <property type="match status" value="1"/>
</dbReference>
<keyword evidence="4" id="KW-0663">Pyridoxal phosphate</keyword>
<protein>
    <submittedName>
        <fullName evidence="6">PLP-dependent aminotransferase family protein</fullName>
    </submittedName>
</protein>
<reference evidence="6 7" key="1">
    <citation type="submission" date="2018-10" db="EMBL/GenBank/DDBJ databases">
        <title>Natrarchaeobius chitinivorans gen. nov., sp. nov., and Natrarchaeobius haloalkaliphilus sp. nov., alkaliphilic, chitin-utilizing haloarchaea from hypersaline alkaline lakes.</title>
        <authorList>
            <person name="Sorokin D.Y."/>
            <person name="Elcheninov A.G."/>
            <person name="Kostrikina N.A."/>
            <person name="Bale N.J."/>
            <person name="Sinninghe Damste J.S."/>
            <person name="Khijniak T.V."/>
            <person name="Kublanov I.V."/>
            <person name="Toshchakov S.V."/>
        </authorList>
    </citation>
    <scope>NUCLEOTIDE SEQUENCE [LARGE SCALE GENOMIC DNA]</scope>
    <source>
        <strain evidence="6 7">AArcht4T</strain>
    </source>
</reference>
<dbReference type="GO" id="GO:0008483">
    <property type="term" value="F:transaminase activity"/>
    <property type="evidence" value="ECO:0007669"/>
    <property type="project" value="UniProtKB-KW"/>
</dbReference>
<dbReference type="InterPro" id="IPR015424">
    <property type="entry name" value="PyrdxlP-dep_Trfase"/>
</dbReference>
<dbReference type="GO" id="GO:0030170">
    <property type="term" value="F:pyridoxal phosphate binding"/>
    <property type="evidence" value="ECO:0007669"/>
    <property type="project" value="InterPro"/>
</dbReference>
<proteinExistence type="predicted"/>
<dbReference type="CDD" id="cd00609">
    <property type="entry name" value="AAT_like"/>
    <property type="match status" value="1"/>
</dbReference>
<dbReference type="GO" id="GO:1901605">
    <property type="term" value="P:alpha-amino acid metabolic process"/>
    <property type="evidence" value="ECO:0007669"/>
    <property type="project" value="TreeGrafter"/>
</dbReference>
<evidence type="ECO:0000256" key="1">
    <source>
        <dbReference type="ARBA" id="ARBA00001933"/>
    </source>
</evidence>
<evidence type="ECO:0000313" key="7">
    <source>
        <dbReference type="Proteomes" id="UP000282323"/>
    </source>
</evidence>
<dbReference type="PANTHER" id="PTHR42790">
    <property type="entry name" value="AMINOTRANSFERASE"/>
    <property type="match status" value="1"/>
</dbReference>
<gene>
    <name evidence="6" type="ORF">EA473_08295</name>
</gene>
<accession>A0A3N6LXF8</accession>
<evidence type="ECO:0000256" key="3">
    <source>
        <dbReference type="ARBA" id="ARBA00022679"/>
    </source>
</evidence>
<dbReference type="OrthoDB" id="372018at2157"/>
<keyword evidence="7" id="KW-1185">Reference proteome</keyword>
<comment type="caution">
    <text evidence="6">The sequence shown here is derived from an EMBL/GenBank/DDBJ whole genome shotgun (WGS) entry which is preliminary data.</text>
</comment>
<dbReference type="PANTHER" id="PTHR42790:SF19">
    <property type="entry name" value="KYNURENINE_ALPHA-AMINOADIPATE AMINOTRANSFERASE, MITOCHONDRIAL"/>
    <property type="match status" value="1"/>
</dbReference>
<sequence>MADNIDAGPTDCDPVSLMTDTAQANINRSKYGSWRSIGTAETTSLTSGFPYPESFPTDQLVKSIQTVFDEEGDQALQYGGGEYAEKLESWIASREADRGIDLEESNVLITNGATHAIDTTCRAFFRPGDTLITEEPTFLGSIRTFKNLGINVVGTPLDGEGLDVSALASELELRRHNNEPLPKALYTTPSFQNPTGTTMPKRRRERLLELATEFNFVVIEDDAYRDLRYEGDPEPPLAALDDSGRVIRIGTFAKTIAPGVRLGWLVAAKPVREAIETLFAGGKNTFTRSVVGHYCADGHFADSVPTLKAEYARRRDLMLDALESHMPANVSWSEPSGGFFIWVEIDDEIAIDELLTEAIEEGVSFLPGPMFYPHDGGENAFRLSFSHVEPSEIEDGIRALGTAIHQHKSH</sequence>
<dbReference type="InterPro" id="IPR015421">
    <property type="entry name" value="PyrdxlP-dep_Trfase_major"/>
</dbReference>
<dbReference type="InterPro" id="IPR050859">
    <property type="entry name" value="Class-I_PLP-dep_aminotransf"/>
</dbReference>
<dbReference type="AlphaFoldDB" id="A0A3N6LXF8"/>
<dbReference type="InterPro" id="IPR015422">
    <property type="entry name" value="PyrdxlP-dep_Trfase_small"/>
</dbReference>
<dbReference type="Gene3D" id="3.90.1150.10">
    <property type="entry name" value="Aspartate Aminotransferase, domain 1"/>
    <property type="match status" value="1"/>
</dbReference>
<comment type="cofactor">
    <cofactor evidence="1">
        <name>pyridoxal 5'-phosphate</name>
        <dbReference type="ChEBI" id="CHEBI:597326"/>
    </cofactor>
</comment>
<dbReference type="SUPFAM" id="SSF53383">
    <property type="entry name" value="PLP-dependent transferases"/>
    <property type="match status" value="1"/>
</dbReference>
<keyword evidence="3 6" id="KW-0808">Transferase</keyword>
<dbReference type="Gene3D" id="3.40.640.10">
    <property type="entry name" value="Type I PLP-dependent aspartate aminotransferase-like (Major domain)"/>
    <property type="match status" value="1"/>
</dbReference>
<dbReference type="Proteomes" id="UP000282323">
    <property type="component" value="Unassembled WGS sequence"/>
</dbReference>
<evidence type="ECO:0000313" key="6">
    <source>
        <dbReference type="EMBL" id="RQG95453.1"/>
    </source>
</evidence>
<feature type="domain" description="Aminotransferase class I/classII large" evidence="5">
    <location>
        <begin position="57"/>
        <end position="400"/>
    </location>
</feature>
<dbReference type="RefSeq" id="WP_124195162.1">
    <property type="nucleotide sequence ID" value="NZ_REGA01000005.1"/>
</dbReference>
<name>A0A3N6LXF8_NATCH</name>
<evidence type="ECO:0000256" key="2">
    <source>
        <dbReference type="ARBA" id="ARBA00022576"/>
    </source>
</evidence>
<evidence type="ECO:0000259" key="5">
    <source>
        <dbReference type="Pfam" id="PF00155"/>
    </source>
</evidence>
<keyword evidence="2 6" id="KW-0032">Aminotransferase</keyword>
<dbReference type="InterPro" id="IPR004839">
    <property type="entry name" value="Aminotransferase_I/II_large"/>
</dbReference>